<protein>
    <submittedName>
        <fullName evidence="1">Uncharacterized protein</fullName>
    </submittedName>
</protein>
<dbReference type="Proteomes" id="UP000257815">
    <property type="component" value="Segment"/>
</dbReference>
<accession>A0A346FHU4</accession>
<sequence>MYTGNPSTNPLDRIRILCTDTDNDDLMIDDSVLEFFYVSNDKNERRAAIQALRYILMQFAKMADEKVGGVYERNSDRFANFKLALDDLVKNGIVGTPYAGGISKCDIELRRCNPDSVNKSVEYGDAFSYGDNRCDDRFFNGSPNRMVIAFVDKES</sequence>
<gene>
    <name evidence="1" type="ORF">SUNLIREN_74</name>
</gene>
<reference evidence="2" key="1">
    <citation type="submission" date="2018-06" db="EMBL/GenBank/DDBJ databases">
        <authorList>
            <person name="Sharma R."/>
            <person name="Ke K."/>
            <person name="Breakwell D.P."/>
            <person name="Hope S."/>
            <person name="Grose J.H."/>
        </authorList>
    </citation>
    <scope>NUCLEOTIDE SEQUENCE [LARGE SCALE GENOMIC DNA]</scope>
</reference>
<evidence type="ECO:0000313" key="2">
    <source>
        <dbReference type="Proteomes" id="UP000257815"/>
    </source>
</evidence>
<name>A0A346FHU4_9CAUD</name>
<organism evidence="1 2">
    <name type="scientific">Erwinia phage SunLIRen</name>
    <dbReference type="NCBI Taxonomy" id="2267654"/>
    <lineage>
        <taxon>Viruses</taxon>
        <taxon>Duplodnaviria</taxon>
        <taxon>Heunggongvirae</taxon>
        <taxon>Uroviricota</taxon>
        <taxon>Caudoviricetes</taxon>
        <taxon>Andersonviridae</taxon>
        <taxon>Ounavirinae</taxon>
        <taxon>Kolesnikvirus</taxon>
        <taxon>Kolesnikvirus Ea214</taxon>
    </lineage>
</organism>
<proteinExistence type="predicted"/>
<dbReference type="EMBL" id="MH426725">
    <property type="protein sequence ID" value="AXN57374.1"/>
    <property type="molecule type" value="Genomic_DNA"/>
</dbReference>
<evidence type="ECO:0000313" key="1">
    <source>
        <dbReference type="EMBL" id="AXN57374.1"/>
    </source>
</evidence>